<dbReference type="Gene3D" id="3.40.30.10">
    <property type="entry name" value="Glutaredoxin"/>
    <property type="match status" value="1"/>
</dbReference>
<dbReference type="GO" id="GO:0016491">
    <property type="term" value="F:oxidoreductase activity"/>
    <property type="evidence" value="ECO:0007669"/>
    <property type="project" value="InterPro"/>
</dbReference>
<dbReference type="EMBL" id="CP001275">
    <property type="protein sequence ID" value="ACM05464.1"/>
    <property type="molecule type" value="Genomic_DNA"/>
</dbReference>
<gene>
    <name evidence="2" type="ordered locus">trd_1812</name>
</gene>
<dbReference type="SUPFAM" id="SSF52833">
    <property type="entry name" value="Thioredoxin-like"/>
    <property type="match status" value="1"/>
</dbReference>
<dbReference type="HOGENOM" id="CLU_1593783_0_0_0"/>
<feature type="domain" description="Alkyl hydroperoxide reductase subunit C/ Thiol specific antioxidant" evidence="1">
    <location>
        <begin position="8"/>
        <end position="128"/>
    </location>
</feature>
<dbReference type="InterPro" id="IPR036249">
    <property type="entry name" value="Thioredoxin-like_sf"/>
</dbReference>
<dbReference type="STRING" id="309801.trd_1812"/>
<organism evidence="2 3">
    <name type="scientific">Thermomicrobium roseum (strain ATCC 27502 / DSM 5159 / P-2)</name>
    <dbReference type="NCBI Taxonomy" id="309801"/>
    <lineage>
        <taxon>Bacteria</taxon>
        <taxon>Pseudomonadati</taxon>
        <taxon>Thermomicrobiota</taxon>
        <taxon>Thermomicrobia</taxon>
        <taxon>Thermomicrobiales</taxon>
        <taxon>Thermomicrobiaceae</taxon>
        <taxon>Thermomicrobium</taxon>
    </lineage>
</organism>
<evidence type="ECO:0000259" key="1">
    <source>
        <dbReference type="Pfam" id="PF00578"/>
    </source>
</evidence>
<reference evidence="2 3" key="1">
    <citation type="journal article" date="2009" name="PLoS ONE">
        <title>Complete genome sequence of the aerobic CO-oxidizing thermophile Thermomicrobium roseum.</title>
        <authorList>
            <person name="Wu D."/>
            <person name="Raymond J."/>
            <person name="Wu M."/>
            <person name="Chatterji S."/>
            <person name="Ren Q."/>
            <person name="Graham J.E."/>
            <person name="Bryant D.A."/>
            <person name="Robb F."/>
            <person name="Colman A."/>
            <person name="Tallon L.J."/>
            <person name="Badger J.H."/>
            <person name="Madupu R."/>
            <person name="Ward N.L."/>
            <person name="Eisen J.A."/>
        </authorList>
    </citation>
    <scope>NUCLEOTIDE SEQUENCE [LARGE SCALE GENOMIC DNA]</scope>
    <source>
        <strain evidence="3">ATCC 27502 / DSM 5159 / P-2</strain>
    </source>
</reference>
<dbReference type="GO" id="GO:0016209">
    <property type="term" value="F:antioxidant activity"/>
    <property type="evidence" value="ECO:0007669"/>
    <property type="project" value="InterPro"/>
</dbReference>
<dbReference type="KEGG" id="tro:trd_1812"/>
<dbReference type="Proteomes" id="UP000000447">
    <property type="component" value="Chromosome"/>
</dbReference>
<evidence type="ECO:0000313" key="2">
    <source>
        <dbReference type="EMBL" id="ACM05464.1"/>
    </source>
</evidence>
<dbReference type="eggNOG" id="COG1225">
    <property type="taxonomic scope" value="Bacteria"/>
</dbReference>
<accession>B9L1R2</accession>
<protein>
    <recommendedName>
        <fullName evidence="1">Alkyl hydroperoxide reductase subunit C/ Thiol specific antioxidant domain-containing protein</fullName>
    </recommendedName>
</protein>
<keyword evidence="3" id="KW-1185">Reference proteome</keyword>
<dbReference type="Pfam" id="PF00578">
    <property type="entry name" value="AhpC-TSA"/>
    <property type="match status" value="1"/>
</dbReference>
<sequence length="167" mass="19178">MTDPMIAVGDRIVDFTLEDLGGRRIETRRFYLRRGLVLVFLHEWPCADCLAYLRRISSLADEIARARSQLLAIIPLGRTLAVHWPGDEPPPFPLLLTEGEELHRRFGLLDGAGRPVAAVIVTDDTGTVWEIWRTGDQHDLPDQLDLLETVEYVSYQCPECWDRQRWP</sequence>
<name>B9L1R2_THERP</name>
<evidence type="ECO:0000313" key="3">
    <source>
        <dbReference type="Proteomes" id="UP000000447"/>
    </source>
</evidence>
<proteinExistence type="predicted"/>
<dbReference type="InterPro" id="IPR000866">
    <property type="entry name" value="AhpC/TSA"/>
</dbReference>
<dbReference type="AlphaFoldDB" id="B9L1R2"/>